<comment type="caution">
    <text evidence="1">The sequence shown here is derived from an EMBL/GenBank/DDBJ whole genome shotgun (WGS) entry which is preliminary data.</text>
</comment>
<dbReference type="Gene3D" id="3.40.50.10540">
    <property type="entry name" value="Crotonobetainyl-coa:carnitine coa-transferase, domain 1"/>
    <property type="match status" value="4"/>
</dbReference>
<sequence length="779" mass="83814">MSDPAPTRRPARPLGGIRVIDLSEGVAGPIAAMHLADYGADVLKIEVPGGDPHRSRPGYAMWQRTKRSVVIDPASEADLARLTSLVDGADVLVTNDPGGPLAAACLPATTTRRNPGLVHLRLPAFLDEPRWAGGAESAGLTWAMSGMCFRQSSYGGTPVEMAYPWLLYLQGTWAAATATAALIERETSGVGQVVTAGGLHATMVAFAYLIDPGVTELPADYGPGGLNPMYTRYRCADGRWVLLATLTSKFQRTALRVLDLSDVLDDERIADDLETIRLPSNRTWVRQRLAERFATRTSTEWLDALRAADVPVGPVLARDEWLDSPLLAPLGVRVELDDPERGQVVMPASPIRMTGTPAVPPRPAPRVGEHTGDVVDWTPRPRAATALSGPSAPNGLGPLAGVRVLDLGTVLAGPFTGTLLADLGADVVKIEVPGGDDFRHRGMPYIRGQRCVAIDLKSSEGRETFLALAATADIIVDNYRGGVLERLGIDYAQVVQVNPQIVSVSITGFGEGSPLASQPAFDPLLQALSGMMMAQGGDDEPVMGIVGINDVQTAALAVLASLLALFHRHRGGAGQRIRLSLAGTSTYSQCEELIRFPGRRPAGVGGRDFRGPSPTDSFYETKDGWIRVQALDRPGEALHRAGLLKDPRLPAAPELSRLLTSAFAELTRGEALHRLRAADIPAVPARRQVELIDDPEYRTWDVFDTMRTVDDKTIFVPGRYARFSRSQRRSGLIPPGVGEHSTEILQESGLSAERIAELLARGVVRQGSPMEYRTLTAYR</sequence>
<dbReference type="EMBL" id="BAAAQK010000009">
    <property type="protein sequence ID" value="GAA1852838.1"/>
    <property type="molecule type" value="Genomic_DNA"/>
</dbReference>
<gene>
    <name evidence="1" type="ORF">GCM10009836_36140</name>
</gene>
<evidence type="ECO:0000313" key="2">
    <source>
        <dbReference type="Proteomes" id="UP001500449"/>
    </source>
</evidence>
<name>A0ABN2N6M7_9PSEU</name>
<evidence type="ECO:0000313" key="1">
    <source>
        <dbReference type="EMBL" id="GAA1852838.1"/>
    </source>
</evidence>
<evidence type="ECO:0008006" key="3">
    <source>
        <dbReference type="Google" id="ProtNLM"/>
    </source>
</evidence>
<dbReference type="InterPro" id="IPR050509">
    <property type="entry name" value="CoA-transferase_III"/>
</dbReference>
<accession>A0ABN2N6M7</accession>
<dbReference type="Proteomes" id="UP001500449">
    <property type="component" value="Unassembled WGS sequence"/>
</dbReference>
<proteinExistence type="predicted"/>
<protein>
    <recommendedName>
        <fullName evidence="3">CoA transferase</fullName>
    </recommendedName>
</protein>
<dbReference type="InterPro" id="IPR023606">
    <property type="entry name" value="CoA-Trfase_III_dom_1_sf"/>
</dbReference>
<keyword evidence="2" id="KW-1185">Reference proteome</keyword>
<dbReference type="PANTHER" id="PTHR48228">
    <property type="entry name" value="SUCCINYL-COA--D-CITRAMALATE COA-TRANSFERASE"/>
    <property type="match status" value="1"/>
</dbReference>
<dbReference type="SUPFAM" id="SSF89796">
    <property type="entry name" value="CoA-transferase family III (CaiB/BaiF)"/>
    <property type="match status" value="2"/>
</dbReference>
<reference evidence="1 2" key="1">
    <citation type="journal article" date="2019" name="Int. J. Syst. Evol. Microbiol.">
        <title>The Global Catalogue of Microorganisms (GCM) 10K type strain sequencing project: providing services to taxonomists for standard genome sequencing and annotation.</title>
        <authorList>
            <consortium name="The Broad Institute Genomics Platform"/>
            <consortium name="The Broad Institute Genome Sequencing Center for Infectious Disease"/>
            <person name="Wu L."/>
            <person name="Ma J."/>
        </authorList>
    </citation>
    <scope>NUCLEOTIDE SEQUENCE [LARGE SCALE GENOMIC DNA]</scope>
    <source>
        <strain evidence="1 2">JCM 16009</strain>
    </source>
</reference>
<dbReference type="Pfam" id="PF02515">
    <property type="entry name" value="CoA_transf_3"/>
    <property type="match status" value="2"/>
</dbReference>
<dbReference type="RefSeq" id="WP_344418098.1">
    <property type="nucleotide sequence ID" value="NZ_BAAAQK010000009.1"/>
</dbReference>
<dbReference type="InterPro" id="IPR003673">
    <property type="entry name" value="CoA-Trfase_fam_III"/>
</dbReference>
<organism evidence="1 2">
    <name type="scientific">Pseudonocardia ailaonensis</name>
    <dbReference type="NCBI Taxonomy" id="367279"/>
    <lineage>
        <taxon>Bacteria</taxon>
        <taxon>Bacillati</taxon>
        <taxon>Actinomycetota</taxon>
        <taxon>Actinomycetes</taxon>
        <taxon>Pseudonocardiales</taxon>
        <taxon>Pseudonocardiaceae</taxon>
        <taxon>Pseudonocardia</taxon>
    </lineage>
</organism>
<dbReference type="PANTHER" id="PTHR48228:SF5">
    <property type="entry name" value="ALPHA-METHYLACYL-COA RACEMASE"/>
    <property type="match status" value="1"/>
</dbReference>